<feature type="non-terminal residue" evidence="1">
    <location>
        <position position="1"/>
    </location>
</feature>
<gene>
    <name evidence="1" type="ORF">LCGC14_2838300</name>
</gene>
<sequence length="50" mass="5454">EYLLKDSMDIINFSVSVFSGVSPYGRTYSVAGEERLSEAKPASLVLDIKA</sequence>
<dbReference type="AlphaFoldDB" id="A0A0F8YYN6"/>
<comment type="caution">
    <text evidence="1">The sequence shown here is derived from an EMBL/GenBank/DDBJ whole genome shotgun (WGS) entry which is preliminary data.</text>
</comment>
<accession>A0A0F8YYN6</accession>
<protein>
    <submittedName>
        <fullName evidence="1">Uncharacterized protein</fullName>
    </submittedName>
</protein>
<name>A0A0F8YYN6_9ZZZZ</name>
<organism evidence="1">
    <name type="scientific">marine sediment metagenome</name>
    <dbReference type="NCBI Taxonomy" id="412755"/>
    <lineage>
        <taxon>unclassified sequences</taxon>
        <taxon>metagenomes</taxon>
        <taxon>ecological metagenomes</taxon>
    </lineage>
</organism>
<proteinExistence type="predicted"/>
<dbReference type="EMBL" id="LAZR01054250">
    <property type="protein sequence ID" value="KKK78960.1"/>
    <property type="molecule type" value="Genomic_DNA"/>
</dbReference>
<reference evidence="1" key="1">
    <citation type="journal article" date="2015" name="Nature">
        <title>Complex archaea that bridge the gap between prokaryotes and eukaryotes.</title>
        <authorList>
            <person name="Spang A."/>
            <person name="Saw J.H."/>
            <person name="Jorgensen S.L."/>
            <person name="Zaremba-Niedzwiedzka K."/>
            <person name="Martijn J."/>
            <person name="Lind A.E."/>
            <person name="van Eijk R."/>
            <person name="Schleper C."/>
            <person name="Guy L."/>
            <person name="Ettema T.J."/>
        </authorList>
    </citation>
    <scope>NUCLEOTIDE SEQUENCE</scope>
</reference>
<evidence type="ECO:0000313" key="1">
    <source>
        <dbReference type="EMBL" id="KKK78960.1"/>
    </source>
</evidence>